<dbReference type="InterPro" id="IPR036396">
    <property type="entry name" value="Cyt_P450_sf"/>
</dbReference>
<evidence type="ECO:0000256" key="1">
    <source>
        <dbReference type="ARBA" id="ARBA00010617"/>
    </source>
</evidence>
<protein>
    <submittedName>
        <fullName evidence="8">Cytochrome P450</fullName>
    </submittedName>
</protein>
<proteinExistence type="inferred from homology"/>
<dbReference type="InterPro" id="IPR002397">
    <property type="entry name" value="Cyt_P450_B"/>
</dbReference>
<name>A0A1M6UXY2_PSETH</name>
<dbReference type="Gene3D" id="1.10.630.10">
    <property type="entry name" value="Cytochrome P450"/>
    <property type="match status" value="1"/>
</dbReference>
<keyword evidence="3 7" id="KW-0479">Metal-binding</keyword>
<dbReference type="CDD" id="cd11037">
    <property type="entry name" value="CYP199A2-like"/>
    <property type="match status" value="1"/>
</dbReference>
<evidence type="ECO:0000256" key="5">
    <source>
        <dbReference type="ARBA" id="ARBA00023004"/>
    </source>
</evidence>
<keyword evidence="9" id="KW-1185">Reference proteome</keyword>
<dbReference type="InterPro" id="IPR001128">
    <property type="entry name" value="Cyt_P450"/>
</dbReference>
<evidence type="ECO:0000313" key="8">
    <source>
        <dbReference type="EMBL" id="SHK74014.1"/>
    </source>
</evidence>
<dbReference type="RefSeq" id="WP_073457796.1">
    <property type="nucleotide sequence ID" value="NZ_CALGVN010000022.1"/>
</dbReference>
<dbReference type="GO" id="GO:0004497">
    <property type="term" value="F:monooxygenase activity"/>
    <property type="evidence" value="ECO:0007669"/>
    <property type="project" value="UniProtKB-KW"/>
</dbReference>
<dbReference type="Pfam" id="PF00067">
    <property type="entry name" value="p450"/>
    <property type="match status" value="1"/>
</dbReference>
<keyword evidence="2 7" id="KW-0349">Heme</keyword>
<dbReference type="PANTHER" id="PTHR46696:SF1">
    <property type="entry name" value="CYTOCHROME P450 YJIB-RELATED"/>
    <property type="match status" value="1"/>
</dbReference>
<evidence type="ECO:0000256" key="6">
    <source>
        <dbReference type="ARBA" id="ARBA00023033"/>
    </source>
</evidence>
<accession>A0A1M6UXY2</accession>
<sequence>MTIASAPPHSDVDLFSDEVLLDPYPVYARLREMGAAVRLDALDRVWALTRYDHIRAADGDWQTFSSDASVGLNEVINARLVGSILGSDPPWHDKLRAVLMAQLSPRSIRRITDYVEEAADRLVDSLVERGRFDAVPDLATVLPLTVVFDLIGLPESGRGNMIRWADAMFTIFGPLNDRTRAGVQIIPEMYEWLGTLQAEDLRPGSMGRSIFDVAGEQGFDHHQCVKLLATYVTAGMDTTINAISNAVALFAEHPDQWDAVRADPGLIPSAFNEVLRYESPVLAFARRVTRDVVIDGVEVPGGDQVVLLFGSGNRDERHYPDPDRFDVRRNPVDHLSFGYGIHTCAGQALARIEGHAILRALSERIRRFHTGEPKRHLNNVVRGLESLPVEIET</sequence>
<dbReference type="PRINTS" id="PR00359">
    <property type="entry name" value="BP450"/>
</dbReference>
<dbReference type="PRINTS" id="PR00385">
    <property type="entry name" value="P450"/>
</dbReference>
<organism evidence="8 9">
    <name type="scientific">Pseudonocardia thermophila</name>
    <dbReference type="NCBI Taxonomy" id="1848"/>
    <lineage>
        <taxon>Bacteria</taxon>
        <taxon>Bacillati</taxon>
        <taxon>Actinomycetota</taxon>
        <taxon>Actinomycetes</taxon>
        <taxon>Pseudonocardiales</taxon>
        <taxon>Pseudonocardiaceae</taxon>
        <taxon>Pseudonocardia</taxon>
    </lineage>
</organism>
<dbReference type="Proteomes" id="UP000184363">
    <property type="component" value="Unassembled WGS sequence"/>
</dbReference>
<dbReference type="SUPFAM" id="SSF48264">
    <property type="entry name" value="Cytochrome P450"/>
    <property type="match status" value="1"/>
</dbReference>
<dbReference type="PROSITE" id="PS00086">
    <property type="entry name" value="CYTOCHROME_P450"/>
    <property type="match status" value="1"/>
</dbReference>
<evidence type="ECO:0000256" key="3">
    <source>
        <dbReference type="ARBA" id="ARBA00022723"/>
    </source>
</evidence>
<keyword evidence="4 7" id="KW-0560">Oxidoreductase</keyword>
<dbReference type="STRING" id="1848.SAMN05443637_11177"/>
<dbReference type="FunFam" id="1.10.630.10:FF:000018">
    <property type="entry name" value="Cytochrome P450 monooxygenase"/>
    <property type="match status" value="1"/>
</dbReference>
<dbReference type="PANTHER" id="PTHR46696">
    <property type="entry name" value="P450, PUTATIVE (EUROFUNG)-RELATED"/>
    <property type="match status" value="1"/>
</dbReference>
<dbReference type="InterPro" id="IPR017972">
    <property type="entry name" value="Cyt_P450_CS"/>
</dbReference>
<keyword evidence="5 7" id="KW-0408">Iron</keyword>
<evidence type="ECO:0000256" key="7">
    <source>
        <dbReference type="RuleBase" id="RU000461"/>
    </source>
</evidence>
<gene>
    <name evidence="8" type="ORF">SAMN05443637_11177</name>
</gene>
<dbReference type="GO" id="GO:0016705">
    <property type="term" value="F:oxidoreductase activity, acting on paired donors, with incorporation or reduction of molecular oxygen"/>
    <property type="evidence" value="ECO:0007669"/>
    <property type="project" value="InterPro"/>
</dbReference>
<reference evidence="8 9" key="1">
    <citation type="submission" date="2016-11" db="EMBL/GenBank/DDBJ databases">
        <authorList>
            <person name="Jaros S."/>
            <person name="Januszkiewicz K."/>
            <person name="Wedrychowicz H."/>
        </authorList>
    </citation>
    <scope>NUCLEOTIDE SEQUENCE [LARGE SCALE GENOMIC DNA]</scope>
    <source>
        <strain evidence="8 9">DSM 43832</strain>
    </source>
</reference>
<dbReference type="OrthoDB" id="9801155at2"/>
<evidence type="ECO:0000256" key="2">
    <source>
        <dbReference type="ARBA" id="ARBA00022617"/>
    </source>
</evidence>
<dbReference type="GO" id="GO:0005506">
    <property type="term" value="F:iron ion binding"/>
    <property type="evidence" value="ECO:0007669"/>
    <property type="project" value="InterPro"/>
</dbReference>
<dbReference type="GO" id="GO:0020037">
    <property type="term" value="F:heme binding"/>
    <property type="evidence" value="ECO:0007669"/>
    <property type="project" value="InterPro"/>
</dbReference>
<evidence type="ECO:0000256" key="4">
    <source>
        <dbReference type="ARBA" id="ARBA00023002"/>
    </source>
</evidence>
<keyword evidence="6 7" id="KW-0503">Monooxygenase</keyword>
<comment type="similarity">
    <text evidence="1 7">Belongs to the cytochrome P450 family.</text>
</comment>
<dbReference type="EMBL" id="FRAP01000011">
    <property type="protein sequence ID" value="SHK74014.1"/>
    <property type="molecule type" value="Genomic_DNA"/>
</dbReference>
<evidence type="ECO:0000313" key="9">
    <source>
        <dbReference type="Proteomes" id="UP000184363"/>
    </source>
</evidence>
<dbReference type="AlphaFoldDB" id="A0A1M6UXY2"/>